<dbReference type="InterPro" id="IPR053170">
    <property type="entry name" value="Transcription_regulator"/>
</dbReference>
<sequence length="298" mass="34585">MDSITHTLFGLTIYGAIDKEEMEKTTKRAFLFTAVVGSLIPDSDVVSQLWDTEGLYQMWHRGITHSLFMVPIWALLLWLVCRFLFKVKDPRIFYIGLLSVFIHCTSDLFNAWGTGYLEPFSDLRVTFGTIPIVDLTFWAIMLLSFLFVRLKKKLPFTKHKQIRSHFVYRAAWLLMILHIIVQSTQGYTIYQQTASSYEEHTLSATFVPWNFTVIGKKGETVELSHANLWNGLTLQETLPSAEGTDLEELFAERPEAKTLYQWSPFVVIVDDDQLLGIYDPRFYRNGQSFLFEYIEKGF</sequence>
<keyword evidence="1" id="KW-0812">Transmembrane</keyword>
<dbReference type="Proteomes" id="UP001235840">
    <property type="component" value="Unassembled WGS sequence"/>
</dbReference>
<comment type="caution">
    <text evidence="2">The sequence shown here is derived from an EMBL/GenBank/DDBJ whole genome shotgun (WGS) entry which is preliminary data.</text>
</comment>
<dbReference type="Pfam" id="PF04307">
    <property type="entry name" value="YdjM"/>
    <property type="match status" value="1"/>
</dbReference>
<proteinExistence type="predicted"/>
<feature type="transmembrane region" description="Helical" evidence="1">
    <location>
        <begin position="125"/>
        <end position="150"/>
    </location>
</feature>
<dbReference type="PANTHER" id="PTHR40031">
    <property type="entry name" value="HYPOTHETICAL MEMBRANE SPANNING PROTEIN"/>
    <property type="match status" value="1"/>
</dbReference>
<dbReference type="EMBL" id="JAUSTY010000010">
    <property type="protein sequence ID" value="MDQ0166671.1"/>
    <property type="molecule type" value="Genomic_DNA"/>
</dbReference>
<evidence type="ECO:0000256" key="1">
    <source>
        <dbReference type="SAM" id="Phobius"/>
    </source>
</evidence>
<name>A0ABT9W087_9BACI</name>
<dbReference type="RefSeq" id="WP_307395065.1">
    <property type="nucleotide sequence ID" value="NZ_BAAADK010000047.1"/>
</dbReference>
<feature type="transmembrane region" description="Helical" evidence="1">
    <location>
        <begin position="62"/>
        <end position="85"/>
    </location>
</feature>
<accession>A0ABT9W087</accession>
<keyword evidence="1" id="KW-1133">Transmembrane helix</keyword>
<dbReference type="InterPro" id="IPR007404">
    <property type="entry name" value="YdjM-like"/>
</dbReference>
<reference evidence="2 3" key="1">
    <citation type="submission" date="2023-07" db="EMBL/GenBank/DDBJ databases">
        <title>Genomic Encyclopedia of Type Strains, Phase IV (KMG-IV): sequencing the most valuable type-strain genomes for metagenomic binning, comparative biology and taxonomic classification.</title>
        <authorList>
            <person name="Goeker M."/>
        </authorList>
    </citation>
    <scope>NUCLEOTIDE SEQUENCE [LARGE SCALE GENOMIC DNA]</scope>
    <source>
        <strain evidence="2 3">DSM 12751</strain>
    </source>
</reference>
<protein>
    <submittedName>
        <fullName evidence="2">Inner membrane protein</fullName>
    </submittedName>
</protein>
<feature type="transmembrane region" description="Helical" evidence="1">
    <location>
        <begin position="92"/>
        <end position="113"/>
    </location>
</feature>
<organism evidence="2 3">
    <name type="scientific">Caldalkalibacillus horti</name>
    <dbReference type="NCBI Taxonomy" id="77523"/>
    <lineage>
        <taxon>Bacteria</taxon>
        <taxon>Bacillati</taxon>
        <taxon>Bacillota</taxon>
        <taxon>Bacilli</taxon>
        <taxon>Bacillales</taxon>
        <taxon>Bacillaceae</taxon>
        <taxon>Caldalkalibacillus</taxon>
    </lineage>
</organism>
<evidence type="ECO:0000313" key="3">
    <source>
        <dbReference type="Proteomes" id="UP001235840"/>
    </source>
</evidence>
<evidence type="ECO:0000313" key="2">
    <source>
        <dbReference type="EMBL" id="MDQ0166671.1"/>
    </source>
</evidence>
<gene>
    <name evidence="2" type="ORF">J2S11_002587</name>
</gene>
<keyword evidence="1" id="KW-0472">Membrane</keyword>
<keyword evidence="3" id="KW-1185">Reference proteome</keyword>
<feature type="transmembrane region" description="Helical" evidence="1">
    <location>
        <begin position="171"/>
        <end position="190"/>
    </location>
</feature>
<dbReference type="PANTHER" id="PTHR40031:SF1">
    <property type="entry name" value="MEMBRANE-BOUND METAL-DEPENDENT HYDROLASE"/>
    <property type="match status" value="1"/>
</dbReference>